<dbReference type="InterPro" id="IPR000210">
    <property type="entry name" value="BTB/POZ_dom"/>
</dbReference>
<gene>
    <name evidence="3" type="primary">spoplb_13</name>
    <name evidence="3" type="ORF">AVEN_15964_1</name>
</gene>
<sequence length="270" mass="30575">MGATNSNPSNEYNYPNPISDVQDRSRALGNIRHPSNVYNYPNRISNIQDRSRALGNTPDLSERQVTSSSIAESKQKIQLKSLKELSNDFKRLLDPESSCSTDVTLKCGGVSIRAHKIILSVRSPVFAAMFGNPMKESFKNEVNITDINVSTLRALLFFMYTGKTSNLTASSSEDLLFAADKYQVQDLKTVCCYFLKETVSLQNVWRVLVLGDMHSEDLKSFAVDYICNKCGEFSVLENTQEWKGLRKERSDLAMELLESLVKYRDKKLKR</sequence>
<dbReference type="AlphaFoldDB" id="A0A4Y2IE27"/>
<dbReference type="Gene3D" id="1.25.40.420">
    <property type="match status" value="1"/>
</dbReference>
<evidence type="ECO:0000313" key="4">
    <source>
        <dbReference type="Proteomes" id="UP000499080"/>
    </source>
</evidence>
<feature type="region of interest" description="Disordered" evidence="1">
    <location>
        <begin position="1"/>
        <end position="21"/>
    </location>
</feature>
<comment type="caution">
    <text evidence="3">The sequence shown here is derived from an EMBL/GenBank/DDBJ whole genome shotgun (WGS) entry which is preliminary data.</text>
</comment>
<dbReference type="PANTHER" id="PTHR24413">
    <property type="entry name" value="SPECKLE-TYPE POZ PROTEIN"/>
    <property type="match status" value="1"/>
</dbReference>
<evidence type="ECO:0000313" key="3">
    <source>
        <dbReference type="EMBL" id="GBM75632.1"/>
    </source>
</evidence>
<proteinExistence type="predicted"/>
<accession>A0A4Y2IE27</accession>
<name>A0A4Y2IE27_ARAVE</name>
<protein>
    <submittedName>
        <fullName evidence="3">Speckle-type POZ protein-like B</fullName>
    </submittedName>
</protein>
<dbReference type="InterPro" id="IPR011333">
    <property type="entry name" value="SKP1/BTB/POZ_sf"/>
</dbReference>
<dbReference type="OrthoDB" id="6437200at2759"/>
<feature type="compositionally biased region" description="Low complexity" evidence="1">
    <location>
        <begin position="1"/>
        <end position="17"/>
    </location>
</feature>
<dbReference type="SUPFAM" id="SSF54695">
    <property type="entry name" value="POZ domain"/>
    <property type="match status" value="1"/>
</dbReference>
<dbReference type="Pfam" id="PF00651">
    <property type="entry name" value="BTB"/>
    <property type="match status" value="1"/>
</dbReference>
<reference evidence="3 4" key="1">
    <citation type="journal article" date="2019" name="Sci. Rep.">
        <title>Orb-weaving spider Araneus ventricosus genome elucidates the spidroin gene catalogue.</title>
        <authorList>
            <person name="Kono N."/>
            <person name="Nakamura H."/>
            <person name="Ohtoshi R."/>
            <person name="Moran D.A.P."/>
            <person name="Shinohara A."/>
            <person name="Yoshida Y."/>
            <person name="Fujiwara M."/>
            <person name="Mori M."/>
            <person name="Tomita M."/>
            <person name="Arakawa K."/>
        </authorList>
    </citation>
    <scope>NUCLEOTIDE SEQUENCE [LARGE SCALE GENOMIC DNA]</scope>
</reference>
<feature type="domain" description="BTB" evidence="2">
    <location>
        <begin position="101"/>
        <end position="168"/>
    </location>
</feature>
<dbReference type="Proteomes" id="UP000499080">
    <property type="component" value="Unassembled WGS sequence"/>
</dbReference>
<evidence type="ECO:0000256" key="1">
    <source>
        <dbReference type="SAM" id="MobiDB-lite"/>
    </source>
</evidence>
<organism evidence="3 4">
    <name type="scientific">Araneus ventricosus</name>
    <name type="common">Orbweaver spider</name>
    <name type="synonym">Epeira ventricosa</name>
    <dbReference type="NCBI Taxonomy" id="182803"/>
    <lineage>
        <taxon>Eukaryota</taxon>
        <taxon>Metazoa</taxon>
        <taxon>Ecdysozoa</taxon>
        <taxon>Arthropoda</taxon>
        <taxon>Chelicerata</taxon>
        <taxon>Arachnida</taxon>
        <taxon>Araneae</taxon>
        <taxon>Araneomorphae</taxon>
        <taxon>Entelegynae</taxon>
        <taxon>Araneoidea</taxon>
        <taxon>Araneidae</taxon>
        <taxon>Araneus</taxon>
    </lineage>
</organism>
<keyword evidence="4" id="KW-1185">Reference proteome</keyword>
<dbReference type="Gene3D" id="3.30.710.10">
    <property type="entry name" value="Potassium Channel Kv1.1, Chain A"/>
    <property type="match status" value="1"/>
</dbReference>
<dbReference type="EMBL" id="BGPR01002569">
    <property type="protein sequence ID" value="GBM75632.1"/>
    <property type="molecule type" value="Genomic_DNA"/>
</dbReference>
<evidence type="ECO:0000259" key="2">
    <source>
        <dbReference type="PROSITE" id="PS50097"/>
    </source>
</evidence>
<dbReference type="PROSITE" id="PS50097">
    <property type="entry name" value="BTB"/>
    <property type="match status" value="1"/>
</dbReference>
<dbReference type="SMART" id="SM00225">
    <property type="entry name" value="BTB"/>
    <property type="match status" value="1"/>
</dbReference>